<evidence type="ECO:0000313" key="5">
    <source>
        <dbReference type="Proteomes" id="UP000789524"/>
    </source>
</evidence>
<dbReference type="GO" id="GO:0042811">
    <property type="term" value="P:pheromone biosynthetic process"/>
    <property type="evidence" value="ECO:0007669"/>
    <property type="project" value="UniProtKB-ARBA"/>
</dbReference>
<evidence type="ECO:0000313" key="4">
    <source>
        <dbReference type="EMBL" id="CAG9559898.1"/>
    </source>
</evidence>
<dbReference type="OrthoDB" id="6921389at2759"/>
<dbReference type="PROSITE" id="PS00723">
    <property type="entry name" value="POLYPRENYL_SYNTHASE_1"/>
    <property type="match status" value="2"/>
</dbReference>
<keyword evidence="1" id="KW-0479">Metal-binding</keyword>
<accession>A0A8J2VW35</accession>
<dbReference type="GO" id="GO:0046872">
    <property type="term" value="F:metal ion binding"/>
    <property type="evidence" value="ECO:0007669"/>
    <property type="project" value="UniProtKB-KW"/>
</dbReference>
<dbReference type="PROSITE" id="PS00444">
    <property type="entry name" value="POLYPRENYL_SYNTHASE_2"/>
    <property type="match status" value="2"/>
</dbReference>
<dbReference type="Pfam" id="PF00348">
    <property type="entry name" value="polyprenyl_synt"/>
    <property type="match status" value="2"/>
</dbReference>
<keyword evidence="5" id="KW-1185">Reference proteome</keyword>
<dbReference type="GO" id="GO:0004659">
    <property type="term" value="F:prenyltransferase activity"/>
    <property type="evidence" value="ECO:0007669"/>
    <property type="project" value="InterPro"/>
</dbReference>
<organism evidence="4 5">
    <name type="scientific">Danaus chrysippus</name>
    <name type="common">African queen</name>
    <dbReference type="NCBI Taxonomy" id="151541"/>
    <lineage>
        <taxon>Eukaryota</taxon>
        <taxon>Metazoa</taxon>
        <taxon>Ecdysozoa</taxon>
        <taxon>Arthropoda</taxon>
        <taxon>Hexapoda</taxon>
        <taxon>Insecta</taxon>
        <taxon>Pterygota</taxon>
        <taxon>Neoptera</taxon>
        <taxon>Endopterygota</taxon>
        <taxon>Lepidoptera</taxon>
        <taxon>Glossata</taxon>
        <taxon>Ditrysia</taxon>
        <taxon>Papilionoidea</taxon>
        <taxon>Nymphalidae</taxon>
        <taxon>Danainae</taxon>
        <taxon>Danaini</taxon>
        <taxon>Danaina</taxon>
        <taxon>Danaus</taxon>
        <taxon>Anosia</taxon>
    </lineage>
</organism>
<reference evidence="4" key="1">
    <citation type="submission" date="2021-09" db="EMBL/GenBank/DDBJ databases">
        <authorList>
            <person name="Martin H S."/>
        </authorList>
    </citation>
    <scope>NUCLEOTIDE SEQUENCE</scope>
</reference>
<dbReference type="PANTHER" id="PTHR12001:SF44">
    <property type="entry name" value="GERANYLGERANYL PYROPHOSPHATE SYNTHASE"/>
    <property type="match status" value="1"/>
</dbReference>
<dbReference type="PANTHER" id="PTHR12001">
    <property type="entry name" value="GERANYLGERANYL PYROPHOSPHATE SYNTHASE"/>
    <property type="match status" value="1"/>
</dbReference>
<evidence type="ECO:0000256" key="2">
    <source>
        <dbReference type="ARBA" id="ARBA00022842"/>
    </source>
</evidence>
<keyword evidence="3" id="KW-1133">Transmembrane helix</keyword>
<protein>
    <submittedName>
        <fullName evidence="4">(African queen) hypothetical protein</fullName>
    </submittedName>
</protein>
<dbReference type="InterPro" id="IPR033749">
    <property type="entry name" value="Polyprenyl_synt_CS"/>
</dbReference>
<keyword evidence="3" id="KW-0472">Membrane</keyword>
<keyword evidence="3" id="KW-0812">Transmembrane</keyword>
<dbReference type="Proteomes" id="UP000789524">
    <property type="component" value="Unassembled WGS sequence"/>
</dbReference>
<name>A0A8J2VW35_9NEOP</name>
<comment type="caution">
    <text evidence="4">The sequence shown here is derived from an EMBL/GenBank/DDBJ whole genome shotgun (WGS) entry which is preliminary data.</text>
</comment>
<dbReference type="EMBL" id="CAKASE010000044">
    <property type="protein sequence ID" value="CAG9559898.1"/>
    <property type="molecule type" value="Genomic_DNA"/>
</dbReference>
<dbReference type="AlphaFoldDB" id="A0A8J2VW35"/>
<dbReference type="InterPro" id="IPR008949">
    <property type="entry name" value="Isoprenoid_synthase_dom_sf"/>
</dbReference>
<feature type="transmembrane region" description="Helical" evidence="3">
    <location>
        <begin position="558"/>
        <end position="584"/>
    </location>
</feature>
<evidence type="ECO:0000256" key="1">
    <source>
        <dbReference type="ARBA" id="ARBA00022723"/>
    </source>
</evidence>
<sequence length="592" mass="67532">MANKIKKEQLNLDEEILAPYTHLIQIRGKELRQQLVRSFNYWLKVPDIQLNNAIDTMTMLHNASLLLDDVQDNSLTRRGLPSAHCVYGVALALNASAQIAMKAVLKASELVPSREGAEIIARQFIDALTGQGYEIYWRDNCVCPDEKTYLKMLSLKTGAMLLLGVKLIQLFSENKTNYDDFVMKLGLYLQLRDDYCNMGHEKDLEEMPGEEDVNADKDGYILEDITEGKFTLPAIYAMKTPEGPQELLAPFTHLLQVTGKRFRNKIVLAFNHWLKVPEDQVQSAMDVMNTLHVGSLLLDDIQDNALSRRGLPAAHCIYGLPLTLNATMQVVIMCFQKAIDLTPSGEGGHIYVSQVHDAIIGQGFEIYCRDNYICPTEAEYKKMVERKTGCMLLLGVKLMQLFSENKQNYDDFVRLLGYYFQLRDDYCNLRQQEALEEWPGEEDTQRTRNVELKKYCLSLMEKSGSLQYTKDLLSELDREARKEINIATIAPYLSLVQSTIVWAIPTIVATLLSQEASKIKLILHNRISNEYENHTVDRSEILAMERFSSYVDARPFKFYMFSIVPMDLALLVIVLDSCISYLVITVQLTHLV</sequence>
<gene>
    <name evidence="4" type="ORF">DCHRY22_LOCUS1672</name>
</gene>
<dbReference type="InterPro" id="IPR000092">
    <property type="entry name" value="Polyprenyl_synt"/>
</dbReference>
<dbReference type="GO" id="GO:0008299">
    <property type="term" value="P:isoprenoid biosynthetic process"/>
    <property type="evidence" value="ECO:0007669"/>
    <property type="project" value="InterPro"/>
</dbReference>
<evidence type="ECO:0000256" key="3">
    <source>
        <dbReference type="SAM" id="Phobius"/>
    </source>
</evidence>
<proteinExistence type="predicted"/>
<dbReference type="SUPFAM" id="SSF48576">
    <property type="entry name" value="Terpenoid synthases"/>
    <property type="match status" value="2"/>
</dbReference>
<dbReference type="Gene3D" id="1.10.600.10">
    <property type="entry name" value="Farnesyl Diphosphate Synthase"/>
    <property type="match status" value="2"/>
</dbReference>
<keyword evidence="2" id="KW-0460">Magnesium</keyword>